<evidence type="ECO:0000259" key="1">
    <source>
        <dbReference type="Pfam" id="PF07679"/>
    </source>
</evidence>
<feature type="domain" description="Immunoglobulin I-set" evidence="1">
    <location>
        <begin position="2"/>
        <end position="51"/>
    </location>
</feature>
<proteinExistence type="predicted"/>
<dbReference type="SUPFAM" id="SSF48726">
    <property type="entry name" value="Immunoglobulin"/>
    <property type="match status" value="1"/>
</dbReference>
<dbReference type="InterPro" id="IPR013098">
    <property type="entry name" value="Ig_I-set"/>
</dbReference>
<dbReference type="InterPro" id="IPR036179">
    <property type="entry name" value="Ig-like_dom_sf"/>
</dbReference>
<feature type="non-terminal residue" evidence="2">
    <location>
        <position position="1"/>
    </location>
</feature>
<protein>
    <recommendedName>
        <fullName evidence="1">Immunoglobulin I-set domain-containing protein</fullName>
    </recommendedName>
</protein>
<dbReference type="AlphaFoldDB" id="A0ABD0PL80"/>
<keyword evidence="3" id="KW-1185">Reference proteome</keyword>
<name>A0ABD0PL80_CIRMR</name>
<accession>A0ABD0PL80</accession>
<evidence type="ECO:0000313" key="2">
    <source>
        <dbReference type="EMBL" id="KAL0174171.1"/>
    </source>
</evidence>
<evidence type="ECO:0000313" key="3">
    <source>
        <dbReference type="Proteomes" id="UP001529510"/>
    </source>
</evidence>
<feature type="non-terminal residue" evidence="2">
    <location>
        <position position="51"/>
    </location>
</feature>
<sequence length="51" mass="5627">NNVPLESGDKYSFNEDGSEMTILDVTKLDEGDYTCIAKNKAGESEQELSLK</sequence>
<dbReference type="EMBL" id="JAMKFB020000015">
    <property type="protein sequence ID" value="KAL0174171.1"/>
    <property type="molecule type" value="Genomic_DNA"/>
</dbReference>
<dbReference type="Proteomes" id="UP001529510">
    <property type="component" value="Unassembled WGS sequence"/>
</dbReference>
<dbReference type="Pfam" id="PF07679">
    <property type="entry name" value="I-set"/>
    <property type="match status" value="1"/>
</dbReference>
<comment type="caution">
    <text evidence="2">The sequence shown here is derived from an EMBL/GenBank/DDBJ whole genome shotgun (WGS) entry which is preliminary data.</text>
</comment>
<organism evidence="2 3">
    <name type="scientific">Cirrhinus mrigala</name>
    <name type="common">Mrigala</name>
    <dbReference type="NCBI Taxonomy" id="683832"/>
    <lineage>
        <taxon>Eukaryota</taxon>
        <taxon>Metazoa</taxon>
        <taxon>Chordata</taxon>
        <taxon>Craniata</taxon>
        <taxon>Vertebrata</taxon>
        <taxon>Euteleostomi</taxon>
        <taxon>Actinopterygii</taxon>
        <taxon>Neopterygii</taxon>
        <taxon>Teleostei</taxon>
        <taxon>Ostariophysi</taxon>
        <taxon>Cypriniformes</taxon>
        <taxon>Cyprinidae</taxon>
        <taxon>Labeoninae</taxon>
        <taxon>Labeonini</taxon>
        <taxon>Cirrhinus</taxon>
    </lineage>
</organism>
<dbReference type="Gene3D" id="2.60.40.10">
    <property type="entry name" value="Immunoglobulins"/>
    <property type="match status" value="1"/>
</dbReference>
<reference evidence="2 3" key="1">
    <citation type="submission" date="2024-05" db="EMBL/GenBank/DDBJ databases">
        <title>Genome sequencing and assembly of Indian major carp, Cirrhinus mrigala (Hamilton, 1822).</title>
        <authorList>
            <person name="Mohindra V."/>
            <person name="Chowdhury L.M."/>
            <person name="Lal K."/>
            <person name="Jena J.K."/>
        </authorList>
    </citation>
    <scope>NUCLEOTIDE SEQUENCE [LARGE SCALE GENOMIC DNA]</scope>
    <source>
        <strain evidence="2">CM1030</strain>
        <tissue evidence="2">Blood</tissue>
    </source>
</reference>
<dbReference type="InterPro" id="IPR013783">
    <property type="entry name" value="Ig-like_fold"/>
</dbReference>
<gene>
    <name evidence="2" type="ORF">M9458_030139</name>
</gene>